<protein>
    <submittedName>
        <fullName evidence="1">Uncharacterized protein</fullName>
    </submittedName>
</protein>
<gene>
    <name evidence="1" type="ORF">WQQ_37670</name>
</gene>
<evidence type="ECO:0000313" key="2">
    <source>
        <dbReference type="Proteomes" id="UP000003704"/>
    </source>
</evidence>
<dbReference type="EMBL" id="AKGD01000003">
    <property type="protein sequence ID" value="EIT68572.1"/>
    <property type="molecule type" value="Genomic_DNA"/>
</dbReference>
<organism evidence="1 2">
    <name type="scientific">Hydrocarboniphaga effusa AP103</name>
    <dbReference type="NCBI Taxonomy" id="1172194"/>
    <lineage>
        <taxon>Bacteria</taxon>
        <taxon>Pseudomonadati</taxon>
        <taxon>Pseudomonadota</taxon>
        <taxon>Gammaproteobacteria</taxon>
        <taxon>Nevskiales</taxon>
        <taxon>Nevskiaceae</taxon>
        <taxon>Hydrocarboniphaga</taxon>
    </lineage>
</organism>
<evidence type="ECO:0000313" key="1">
    <source>
        <dbReference type="EMBL" id="EIT68572.1"/>
    </source>
</evidence>
<accession>I7ZA89</accession>
<reference evidence="1 2" key="1">
    <citation type="journal article" date="2012" name="J. Bacteriol.">
        <title>Genome Sequence of n-Alkane-Degrading Hydrocarboniphaga effusa Strain AP103T (ATCC BAA-332T).</title>
        <authorList>
            <person name="Chang H.K."/>
            <person name="Zylstra G.J."/>
            <person name="Chae J.C."/>
        </authorList>
    </citation>
    <scope>NUCLEOTIDE SEQUENCE [LARGE SCALE GENOMIC DNA]</scope>
    <source>
        <strain evidence="1 2">AP103</strain>
    </source>
</reference>
<dbReference type="STRING" id="1172194.WQQ_37670"/>
<comment type="caution">
    <text evidence="1">The sequence shown here is derived from an EMBL/GenBank/DDBJ whole genome shotgun (WGS) entry which is preliminary data.</text>
</comment>
<proteinExistence type="predicted"/>
<sequence length="38" mass="4161">MQVASFDDAALWCIDGGQYLKCGFESRSGGCRHSVSFM</sequence>
<name>I7ZA89_9GAMM</name>
<dbReference type="AlphaFoldDB" id="I7ZA89"/>
<keyword evidence="2" id="KW-1185">Reference proteome</keyword>
<dbReference type="Proteomes" id="UP000003704">
    <property type="component" value="Unassembled WGS sequence"/>
</dbReference>